<dbReference type="PANTHER" id="PTHR34978:SF3">
    <property type="entry name" value="SLR0241 PROTEIN"/>
    <property type="match status" value="1"/>
</dbReference>
<keyword evidence="1" id="KW-0472">Membrane</keyword>
<keyword evidence="4" id="KW-1185">Reference proteome</keyword>
<organism evidence="3 4">
    <name type="scientific">Paenibacillus spongiae</name>
    <dbReference type="NCBI Taxonomy" id="2909671"/>
    <lineage>
        <taxon>Bacteria</taxon>
        <taxon>Bacillati</taxon>
        <taxon>Bacillota</taxon>
        <taxon>Bacilli</taxon>
        <taxon>Bacillales</taxon>
        <taxon>Paenibacillaceae</taxon>
        <taxon>Paenibacillus</taxon>
    </lineage>
</organism>
<accession>A0ABY5SHG1</accession>
<evidence type="ECO:0000313" key="4">
    <source>
        <dbReference type="Proteomes" id="UP001057877"/>
    </source>
</evidence>
<sequence length="282" mass="32761">MKPRNYHIVLSSMILISLFVWGQMAIYLLHELFGFDPKWAILQYCVAALQEQSVLHQIVLVLLNVMIAYSFGMILWLIGKQAIHERRWNVRLQMIRHNRLSKQFNHKFKKWGHEIIVIRHDSIIALAFGSLRPRIVISTALLNEFTEREIDAILLHESGHCQNYDPLRMLMVRIMKDSLPFIPILKRLSHYIDVWVELEADHYAVMHMKSPIDLASVLLKCSRLSQRTAIGIGFADKAINYRLQRLIEPKKKIRVPLLDFIPVTISSFMIVILSSIVISGCT</sequence>
<dbReference type="EMBL" id="CP091430">
    <property type="protein sequence ID" value="UVI33441.1"/>
    <property type="molecule type" value="Genomic_DNA"/>
</dbReference>
<evidence type="ECO:0000259" key="2">
    <source>
        <dbReference type="Pfam" id="PF05569"/>
    </source>
</evidence>
<dbReference type="Gene3D" id="3.30.2010.10">
    <property type="entry name" value="Metalloproteases ('zincins'), catalytic domain"/>
    <property type="match status" value="1"/>
</dbReference>
<evidence type="ECO:0000256" key="1">
    <source>
        <dbReference type="SAM" id="Phobius"/>
    </source>
</evidence>
<dbReference type="InterPro" id="IPR008756">
    <property type="entry name" value="Peptidase_M56"/>
</dbReference>
<protein>
    <submittedName>
        <fullName evidence="3">M56 family metallopeptidase</fullName>
    </submittedName>
</protein>
<feature type="transmembrane region" description="Helical" evidence="1">
    <location>
        <begin position="257"/>
        <end position="278"/>
    </location>
</feature>
<reference evidence="3" key="1">
    <citation type="submission" date="2022-01" db="EMBL/GenBank/DDBJ databases">
        <title>Paenibacillus spongiae sp. nov., isolated from marine sponge.</title>
        <authorList>
            <person name="Li Z."/>
            <person name="Zhang M."/>
        </authorList>
    </citation>
    <scope>NUCLEOTIDE SEQUENCE</scope>
    <source>
        <strain evidence="3">PHS-Z3</strain>
    </source>
</reference>
<feature type="domain" description="Peptidase M56" evidence="2">
    <location>
        <begin position="46"/>
        <end position="227"/>
    </location>
</feature>
<feature type="transmembrane region" description="Helical" evidence="1">
    <location>
        <begin position="7"/>
        <end position="29"/>
    </location>
</feature>
<name>A0ABY5SHG1_9BACL</name>
<dbReference type="InterPro" id="IPR052173">
    <property type="entry name" value="Beta-lactam_resp_regulator"/>
</dbReference>
<dbReference type="RefSeq" id="WP_258389494.1">
    <property type="nucleotide sequence ID" value="NZ_CP091430.1"/>
</dbReference>
<dbReference type="PANTHER" id="PTHR34978">
    <property type="entry name" value="POSSIBLE SENSOR-TRANSDUCER PROTEIN BLAR"/>
    <property type="match status" value="1"/>
</dbReference>
<dbReference type="Pfam" id="PF05569">
    <property type="entry name" value="Peptidase_M56"/>
    <property type="match status" value="1"/>
</dbReference>
<dbReference type="Proteomes" id="UP001057877">
    <property type="component" value="Chromosome"/>
</dbReference>
<dbReference type="CDD" id="cd07326">
    <property type="entry name" value="M56_BlaR1_MecR1_like"/>
    <property type="match status" value="1"/>
</dbReference>
<keyword evidence="1" id="KW-1133">Transmembrane helix</keyword>
<proteinExistence type="predicted"/>
<keyword evidence="1" id="KW-0812">Transmembrane</keyword>
<gene>
    <name evidence="3" type="ORF">L1F29_17065</name>
</gene>
<evidence type="ECO:0000313" key="3">
    <source>
        <dbReference type="EMBL" id="UVI33441.1"/>
    </source>
</evidence>
<feature type="transmembrane region" description="Helical" evidence="1">
    <location>
        <begin position="58"/>
        <end position="78"/>
    </location>
</feature>